<feature type="region of interest" description="Disordered" evidence="1">
    <location>
        <begin position="79"/>
        <end position="104"/>
    </location>
</feature>
<gene>
    <name evidence="2" type="ORF">RIB2604_02110670</name>
</gene>
<protein>
    <submittedName>
        <fullName evidence="2">RNA polymerase III transcription factor TFIIIC subunit Tfc4</fullName>
    </submittedName>
</protein>
<accession>A0A146FNK9</accession>
<dbReference type="GO" id="GO:0000127">
    <property type="term" value="C:transcription factor TFIIIC complex"/>
    <property type="evidence" value="ECO:0007669"/>
    <property type="project" value="TreeGrafter"/>
</dbReference>
<feature type="compositionally biased region" description="Low complexity" evidence="1">
    <location>
        <begin position="85"/>
        <end position="98"/>
    </location>
</feature>
<reference evidence="3" key="2">
    <citation type="submission" date="2016-02" db="EMBL/GenBank/DDBJ databases">
        <title>Genome sequencing of Aspergillus luchuensis NBRC 4314.</title>
        <authorList>
            <person name="Yamada O."/>
        </authorList>
    </citation>
    <scope>NUCLEOTIDE SEQUENCE [LARGE SCALE GENOMIC DNA]</scope>
    <source>
        <strain evidence="3">RIB 2604</strain>
    </source>
</reference>
<dbReference type="PANTHER" id="PTHR23082">
    <property type="entry name" value="TRANSCRIPTION INITIATION FACTOR IIIC TFIIIC , POLYPEPTIDE 3-RELATED"/>
    <property type="match status" value="1"/>
</dbReference>
<dbReference type="GO" id="GO:0006383">
    <property type="term" value="P:transcription by RNA polymerase III"/>
    <property type="evidence" value="ECO:0007669"/>
    <property type="project" value="InterPro"/>
</dbReference>
<dbReference type="VEuPathDB" id="FungiDB:ASPFODRAFT_121984"/>
<dbReference type="AlphaFoldDB" id="A0A146FNK9"/>
<dbReference type="PANTHER" id="PTHR23082:SF0">
    <property type="entry name" value="GENERAL TRANSCRIPTION FACTOR 3C POLYPEPTIDE 3"/>
    <property type="match status" value="1"/>
</dbReference>
<dbReference type="SMART" id="SM00028">
    <property type="entry name" value="TPR"/>
    <property type="match status" value="5"/>
</dbReference>
<dbReference type="Proteomes" id="UP000075230">
    <property type="component" value="Unassembled WGS sequence"/>
</dbReference>
<evidence type="ECO:0000256" key="1">
    <source>
        <dbReference type="SAM" id="MobiDB-lite"/>
    </source>
</evidence>
<dbReference type="Gene3D" id="1.25.40.10">
    <property type="entry name" value="Tetratricopeptide repeat domain"/>
    <property type="match status" value="3"/>
</dbReference>
<dbReference type="EMBL" id="BCWF01000021">
    <property type="protein sequence ID" value="GAT27376.1"/>
    <property type="molecule type" value="Genomic_DNA"/>
</dbReference>
<dbReference type="InterPro" id="IPR011990">
    <property type="entry name" value="TPR-like_helical_dom_sf"/>
</dbReference>
<feature type="region of interest" description="Disordered" evidence="1">
    <location>
        <begin position="1"/>
        <end position="22"/>
    </location>
</feature>
<dbReference type="SUPFAM" id="SSF48452">
    <property type="entry name" value="TPR-like"/>
    <property type="match status" value="2"/>
</dbReference>
<sequence length="965" mass="110631">MDYPDDHHPHHQPPSQEYVYPDIDETVHYPWQGSQPTTQGEASIHSVLDPRLYKDLFTGNASQVQDEASFEEDAEAYQKADDSGESLYTLSSEESSSGAHTRPKDPTVWAKVARMILERAGEERQGALNDVIYCYSRIIELDPKNYNTRFQRAAIYRELGYNGRAATEYERILKEVPHNARALRHLAETYIDLNEVQKAVDQWRVSVKYFTSLEPEDAPEFSWSDANIYAELYSYLGRPFEGLKALKSVSRWLLGRKDDTMWEDFHEDDREWDADDSPRRIKADGYEPRRWPRDSYGLGLPLELRIKLALFRLRMGYEHKNEALHHLEWLNPEDTSENARLYDYGDLFREAADALKDVGLFEEALRFYMPLQQTNEYADVGFFMAMGECCSVLGKLEDAENCFLTVAEHDARHVESRVQLAKLYEGIGMSEEALKYVNEAVLLGRQESRSNRRRKDTRLEQLAVEFKAADTAREDAALRSIAPQPSSADLPTALTTTAPAAKDTEMNEEQRIANVQYLYGKLMQLLPQAKEGNAEATEDWLDIADALLREFRSNRVFYPIQRNITFLGYSREAQRKAGRHKGRNFIDEMQEMAGRLQESLGSIPDEPLQGAIPTDYYGISFNEWLDLFLEYALTVAAQGESDEAYDTLAAAADASVWYHSKADTRMIHVCWFTCALRMQDEETLANEARWFIKEYQFVTDTYRLFAMLSRLVGDPHRSLFHSSPNMKFMLRQIKAMDFTIPDEVTGERPNRFVRESAYKERASLSTRDETTGEAIPADEMDIALLVLYGHILYSGNSFYPALNYLFRAYALDDQNPAVLLSIGLCYIHHSLKRQSENRHYLIMQGLSFLQEYRRVRERPGSSLSERQEMEFNFARVWHSLGIAHLAIEGYQLVLDLGAQIQAQSQPTNSHPKDGGDVVMGDTGLEAQAPYVEDFSREAAVALQIIYALNGDYQSAQKVTAKWLVI</sequence>
<comment type="caution">
    <text evidence="2">The sequence shown here is derived from an EMBL/GenBank/DDBJ whole genome shotgun (WGS) entry which is preliminary data.</text>
</comment>
<reference evidence="2 3" key="1">
    <citation type="journal article" date="2016" name="DNA Res.">
        <title>Genome sequence of Aspergillus luchuensis NBRC 4314.</title>
        <authorList>
            <person name="Yamada O."/>
            <person name="Machida M."/>
            <person name="Hosoyama A."/>
            <person name="Goto M."/>
            <person name="Takahashi T."/>
            <person name="Futagami T."/>
            <person name="Yamagata Y."/>
            <person name="Takeuchi M."/>
            <person name="Kobayashi T."/>
            <person name="Koike H."/>
            <person name="Abe K."/>
            <person name="Asai K."/>
            <person name="Arita M."/>
            <person name="Fujita N."/>
            <person name="Fukuda K."/>
            <person name="Higa K."/>
            <person name="Horikawa H."/>
            <person name="Ishikawa T."/>
            <person name="Jinno K."/>
            <person name="Kato Y."/>
            <person name="Kirimura K."/>
            <person name="Mizutani O."/>
            <person name="Nakasone K."/>
            <person name="Sano M."/>
            <person name="Shiraishi Y."/>
            <person name="Tsukahara M."/>
            <person name="Gomi K."/>
        </authorList>
    </citation>
    <scope>NUCLEOTIDE SEQUENCE [LARGE SCALE GENOMIC DNA]</scope>
    <source>
        <strain evidence="2 3">RIB 2604</strain>
    </source>
</reference>
<organism evidence="2 3">
    <name type="scientific">Aspergillus kawachii</name>
    <name type="common">White koji mold</name>
    <name type="synonym">Aspergillus awamori var. kawachi</name>
    <dbReference type="NCBI Taxonomy" id="1069201"/>
    <lineage>
        <taxon>Eukaryota</taxon>
        <taxon>Fungi</taxon>
        <taxon>Dikarya</taxon>
        <taxon>Ascomycota</taxon>
        <taxon>Pezizomycotina</taxon>
        <taxon>Eurotiomycetes</taxon>
        <taxon>Eurotiomycetidae</taxon>
        <taxon>Eurotiales</taxon>
        <taxon>Aspergillaceae</taxon>
        <taxon>Aspergillus</taxon>
        <taxon>Aspergillus subgen. Circumdati</taxon>
    </lineage>
</organism>
<evidence type="ECO:0000313" key="3">
    <source>
        <dbReference type="Proteomes" id="UP000075230"/>
    </source>
</evidence>
<dbReference type="InterPro" id="IPR019734">
    <property type="entry name" value="TPR_rpt"/>
</dbReference>
<dbReference type="InterPro" id="IPR039340">
    <property type="entry name" value="Tfc4/TFIIIC-102/Sfc4"/>
</dbReference>
<proteinExistence type="predicted"/>
<evidence type="ECO:0000313" key="2">
    <source>
        <dbReference type="EMBL" id="GAT27376.1"/>
    </source>
</evidence>
<name>A0A146FNK9_ASPKA</name>